<dbReference type="SUPFAM" id="SSF159270">
    <property type="entry name" value="YmcC-like"/>
    <property type="match status" value="1"/>
</dbReference>
<dbReference type="InterPro" id="IPR023373">
    <property type="entry name" value="YmcC_sf"/>
</dbReference>
<protein>
    <recommendedName>
        <fullName evidence="4">YjbF family lipoprotein</fullName>
    </recommendedName>
</protein>
<accession>A0A369TSQ8</accession>
<feature type="signal peptide" evidence="1">
    <location>
        <begin position="1"/>
        <end position="20"/>
    </location>
</feature>
<feature type="chain" id="PRO_5016562944" description="YjbF family lipoprotein" evidence="1">
    <location>
        <begin position="21"/>
        <end position="225"/>
    </location>
</feature>
<dbReference type="PROSITE" id="PS51257">
    <property type="entry name" value="PROKAR_LIPOPROTEIN"/>
    <property type="match status" value="1"/>
</dbReference>
<dbReference type="Gene3D" id="2.40.360.10">
    <property type="entry name" value="YmcC-like"/>
    <property type="match status" value="1"/>
</dbReference>
<sequence>MSLRKRAMAAALVGALPLLAACGSNTGERNPTEILSQTLQAAISGGPEVQPITTQQIATALGSTTEPIALVSLLDRTNQALVLRIESNGPYETFATSSRQSLTVRGGMITATRGLGGDLMSSEAEPLLALIQAGRGGTVPYVTRYLTGDDQTEVFRYTCSVRDAGTERVAGGVIDIQGRKLAVVCTGTGPSFENTFVIDRSGQILKATQYLGDFLGRVSIQMLRR</sequence>
<keyword evidence="1" id="KW-0732">Signal</keyword>
<organism evidence="2 3">
    <name type="scientific">Thalassococcus profundi</name>
    <dbReference type="NCBI Taxonomy" id="2282382"/>
    <lineage>
        <taxon>Bacteria</taxon>
        <taxon>Pseudomonadati</taxon>
        <taxon>Pseudomonadota</taxon>
        <taxon>Alphaproteobacteria</taxon>
        <taxon>Rhodobacterales</taxon>
        <taxon>Roseobacteraceae</taxon>
        <taxon>Thalassococcus</taxon>
    </lineage>
</organism>
<comment type="caution">
    <text evidence="2">The sequence shown here is derived from an EMBL/GenBank/DDBJ whole genome shotgun (WGS) entry which is preliminary data.</text>
</comment>
<proteinExistence type="predicted"/>
<keyword evidence="3" id="KW-1185">Reference proteome</keyword>
<gene>
    <name evidence="2" type="ORF">DU478_01755</name>
</gene>
<evidence type="ECO:0000256" key="1">
    <source>
        <dbReference type="SAM" id="SignalP"/>
    </source>
</evidence>
<dbReference type="InterPro" id="IPR021308">
    <property type="entry name" value="GfcB"/>
</dbReference>
<dbReference type="AlphaFoldDB" id="A0A369TSQ8"/>
<name>A0A369TSQ8_9RHOB</name>
<reference evidence="2 3" key="1">
    <citation type="submission" date="2018-07" db="EMBL/GenBank/DDBJ databases">
        <title>Thalassococcus profundi sp. nov., a marine bacterium isolated from deep seawater of Okinawa Trough.</title>
        <authorList>
            <person name="Yu M."/>
        </authorList>
    </citation>
    <scope>NUCLEOTIDE SEQUENCE [LARGE SCALE GENOMIC DNA]</scope>
    <source>
        <strain evidence="2 3">WRAS1</strain>
    </source>
</reference>
<dbReference type="Pfam" id="PF11102">
    <property type="entry name" value="YjbF"/>
    <property type="match status" value="1"/>
</dbReference>
<dbReference type="Proteomes" id="UP000253977">
    <property type="component" value="Unassembled WGS sequence"/>
</dbReference>
<dbReference type="RefSeq" id="WP_114509200.1">
    <property type="nucleotide sequence ID" value="NZ_QPMK01000001.1"/>
</dbReference>
<dbReference type="OrthoDB" id="6237231at2"/>
<evidence type="ECO:0000313" key="2">
    <source>
        <dbReference type="EMBL" id="RDD68220.1"/>
    </source>
</evidence>
<dbReference type="EMBL" id="QPMK01000001">
    <property type="protein sequence ID" value="RDD68220.1"/>
    <property type="molecule type" value="Genomic_DNA"/>
</dbReference>
<evidence type="ECO:0008006" key="4">
    <source>
        <dbReference type="Google" id="ProtNLM"/>
    </source>
</evidence>
<evidence type="ECO:0000313" key="3">
    <source>
        <dbReference type="Proteomes" id="UP000253977"/>
    </source>
</evidence>